<evidence type="ECO:0000256" key="12">
    <source>
        <dbReference type="ARBA" id="ARBA00023212"/>
    </source>
</evidence>
<dbReference type="GO" id="GO:0035025">
    <property type="term" value="P:positive regulation of Rho protein signal transduction"/>
    <property type="evidence" value="ECO:0007669"/>
    <property type="project" value="InterPro"/>
</dbReference>
<feature type="compositionally biased region" description="Basic and acidic residues" evidence="17">
    <location>
        <begin position="221"/>
        <end position="231"/>
    </location>
</feature>
<evidence type="ECO:0000256" key="5">
    <source>
        <dbReference type="ARBA" id="ARBA00022553"/>
    </source>
</evidence>
<evidence type="ECO:0000256" key="2">
    <source>
        <dbReference type="ARBA" id="ARBA00004245"/>
    </source>
</evidence>
<dbReference type="FunFam" id="1.10.10.1540:FF:000001">
    <property type="entry name" value="Actin-binding Rho-activating protein a"/>
    <property type="match status" value="1"/>
</dbReference>
<evidence type="ECO:0000256" key="15">
    <source>
        <dbReference type="ARBA" id="ARBA00073502"/>
    </source>
</evidence>
<dbReference type="SMART" id="SM01283">
    <property type="entry name" value="Costars"/>
    <property type="match status" value="1"/>
</dbReference>
<evidence type="ECO:0000256" key="13">
    <source>
        <dbReference type="ARBA" id="ARBA00059783"/>
    </source>
</evidence>
<dbReference type="GO" id="GO:0045944">
    <property type="term" value="P:positive regulation of transcription by RNA polymerase II"/>
    <property type="evidence" value="ECO:0007669"/>
    <property type="project" value="TreeGrafter"/>
</dbReference>
<keyword evidence="11" id="KW-0009">Actin-binding</keyword>
<dbReference type="InterPro" id="IPR026111">
    <property type="entry name" value="Abra"/>
</dbReference>
<keyword evidence="6" id="KW-0653">Protein transport</keyword>
<evidence type="ECO:0000256" key="6">
    <source>
        <dbReference type="ARBA" id="ARBA00022927"/>
    </source>
</evidence>
<dbReference type="AlphaFoldDB" id="A0AAN8KHX4"/>
<dbReference type="EMBL" id="JAGTTL010000171">
    <property type="protein sequence ID" value="KAK6290908.1"/>
    <property type="molecule type" value="Genomic_DNA"/>
</dbReference>
<feature type="compositionally biased region" description="Basic and acidic residues" evidence="17">
    <location>
        <begin position="305"/>
        <end position="321"/>
    </location>
</feature>
<comment type="function">
    <text evidence="13">Acts as an activator of serum response factor (SRF)-dependent transcription possibly by inducing nuclear translocation of MKL1 or MKL2 and through a mechanism requiring Rho-actin signaling.</text>
</comment>
<evidence type="ECO:0000256" key="17">
    <source>
        <dbReference type="SAM" id="MobiDB-lite"/>
    </source>
</evidence>
<feature type="region of interest" description="Disordered" evidence="17">
    <location>
        <begin position="88"/>
        <end position="157"/>
    </location>
</feature>
<evidence type="ECO:0000256" key="11">
    <source>
        <dbReference type="ARBA" id="ARBA00023203"/>
    </source>
</evidence>
<feature type="compositionally biased region" description="Low complexity" evidence="17">
    <location>
        <begin position="122"/>
        <end position="137"/>
    </location>
</feature>
<keyword evidence="10" id="KW-0804">Transcription</keyword>
<dbReference type="GO" id="GO:0030017">
    <property type="term" value="C:sarcomere"/>
    <property type="evidence" value="ECO:0007669"/>
    <property type="project" value="UniProtKB-SubCell"/>
</dbReference>
<keyword evidence="9" id="KW-0010">Activator</keyword>
<name>A0AAN8KHX4_9TELE</name>
<dbReference type="GO" id="GO:0003779">
    <property type="term" value="F:actin binding"/>
    <property type="evidence" value="ECO:0007669"/>
    <property type="project" value="UniProtKB-KW"/>
</dbReference>
<evidence type="ECO:0000256" key="7">
    <source>
        <dbReference type="ARBA" id="ARBA00023010"/>
    </source>
</evidence>
<sequence>MNTVKATSLARIQNLNKPDTDRYKPIMAETQTAQADQRKPSTNKNIKKLRTICMVSSLTRSWQNWVSEIEDKQAKEPVGWAPDALRELWDEPPKTPSTMKLGTWEKKVCPSQDPTAGTNIPAAQNNSSAAQQESQGSCPPSQSEGKRKTPLVPLGESRIKTKQVVKTVTSGIQERSVGITYLTERICKEAPLPGEEIDRMLSKRGSPTHLRKCSKVLERTRSWKEEKERNVPSEGEFGDGRTCSVDTEDIGYSEAEERALEAEGGQGNPGQTDSSKPGQTDSSKPGQTDTSKPGQTDSIGSSGEAKQRDNDSVSPKGKVESWVRVKRPSISVGKKELDDANKINALSKKYSAVGDLKSRWQNWSSTHTVNQKLNPFSDDFDYEYSMSLRLRKGEEGYGRPKEGTKTAERARRAEQHIHGEISDMCYVIRTMNDPDPDGKTRVTFRELFDRYVRISDKVVGILLRARKHGKVVFKGEMLWQGQDDDVIITLLV</sequence>
<comment type="subunit">
    <text evidence="14">Binds F-actin and ABLIM1, ABLIM2 and ABLIM3. Interaction with ABLIM2 and ABLIM3 enhances activity.</text>
</comment>
<feature type="region of interest" description="Disordered" evidence="17">
    <location>
        <begin position="221"/>
        <end position="321"/>
    </location>
</feature>
<feature type="compositionally biased region" description="Polar residues" evidence="17">
    <location>
        <begin position="269"/>
        <end position="301"/>
    </location>
</feature>
<dbReference type="PANTHER" id="PTHR22739:SF20">
    <property type="entry name" value="ACTIN-BINDING RHO-ACTIVATING PROTEIN"/>
    <property type="match status" value="1"/>
</dbReference>
<keyword evidence="3" id="KW-0813">Transport</keyword>
<evidence type="ECO:0000259" key="18">
    <source>
        <dbReference type="SMART" id="SM01283"/>
    </source>
</evidence>
<keyword evidence="20" id="KW-1185">Reference proteome</keyword>
<comment type="caution">
    <text evidence="19">The sequence shown here is derived from an EMBL/GenBank/DDBJ whole genome shotgun (WGS) entry which is preliminary data.</text>
</comment>
<comment type="subcellular location">
    <subcellularLocation>
        <location evidence="2">Cytoplasm</location>
        <location evidence="2">Cytoskeleton</location>
    </subcellularLocation>
    <subcellularLocation>
        <location evidence="1">Cytoplasm</location>
        <location evidence="1">Myofibril</location>
        <location evidence="1">Sarcomere</location>
    </subcellularLocation>
</comment>
<evidence type="ECO:0000256" key="9">
    <source>
        <dbReference type="ARBA" id="ARBA00023159"/>
    </source>
</evidence>
<dbReference type="Proteomes" id="UP001356427">
    <property type="component" value="Unassembled WGS sequence"/>
</dbReference>
<dbReference type="Gene3D" id="1.10.10.1540">
    <property type="entry name" value="Costar domain"/>
    <property type="match status" value="1"/>
</dbReference>
<keyword evidence="12" id="KW-0206">Cytoskeleton</keyword>
<evidence type="ECO:0000313" key="20">
    <source>
        <dbReference type="Proteomes" id="UP001356427"/>
    </source>
</evidence>
<gene>
    <name evidence="19" type="ORF">J4Q44_G00386910</name>
</gene>
<accession>A0AAN8KHX4</accession>
<feature type="domain" description="Costars" evidence="18">
    <location>
        <begin position="415"/>
        <end position="491"/>
    </location>
</feature>
<keyword evidence="4" id="KW-0963">Cytoplasm</keyword>
<proteinExistence type="predicted"/>
<dbReference type="PANTHER" id="PTHR22739">
    <property type="entry name" value="STRIATED MUSCLE ACTIVATOR OF RHO-DEPENDENT SIGNALING-RELATED"/>
    <property type="match status" value="1"/>
</dbReference>
<dbReference type="InterPro" id="IPR027817">
    <property type="entry name" value="Costars_dom"/>
</dbReference>
<protein>
    <recommendedName>
        <fullName evidence="15">Actin-binding Rho-activating protein</fullName>
    </recommendedName>
    <alternativeName>
        <fullName evidence="16">Striated muscle activator of Rho-dependent signaling</fullName>
    </alternativeName>
</protein>
<evidence type="ECO:0000256" key="10">
    <source>
        <dbReference type="ARBA" id="ARBA00023163"/>
    </source>
</evidence>
<evidence type="ECO:0000256" key="3">
    <source>
        <dbReference type="ARBA" id="ARBA00022448"/>
    </source>
</evidence>
<dbReference type="GO" id="GO:0015031">
    <property type="term" value="P:protein transport"/>
    <property type="evidence" value="ECO:0007669"/>
    <property type="project" value="UniProtKB-KW"/>
</dbReference>
<keyword evidence="7" id="KW-0811">Translocation</keyword>
<evidence type="ECO:0000256" key="14">
    <source>
        <dbReference type="ARBA" id="ARBA00063019"/>
    </source>
</evidence>
<evidence type="ECO:0000256" key="1">
    <source>
        <dbReference type="ARBA" id="ARBA00004204"/>
    </source>
</evidence>
<reference evidence="19 20" key="1">
    <citation type="submission" date="2021-04" db="EMBL/GenBank/DDBJ databases">
        <authorList>
            <person name="De Guttry C."/>
            <person name="Zahm M."/>
            <person name="Klopp C."/>
            <person name="Cabau C."/>
            <person name="Louis A."/>
            <person name="Berthelot C."/>
            <person name="Parey E."/>
            <person name="Roest Crollius H."/>
            <person name="Montfort J."/>
            <person name="Robinson-Rechavi M."/>
            <person name="Bucao C."/>
            <person name="Bouchez O."/>
            <person name="Gislard M."/>
            <person name="Lluch J."/>
            <person name="Milhes M."/>
            <person name="Lampietro C."/>
            <person name="Lopez Roques C."/>
            <person name="Donnadieu C."/>
            <person name="Braasch I."/>
            <person name="Desvignes T."/>
            <person name="Postlethwait J."/>
            <person name="Bobe J."/>
            <person name="Wedekind C."/>
            <person name="Guiguen Y."/>
        </authorList>
    </citation>
    <scope>NUCLEOTIDE SEQUENCE [LARGE SCALE GENOMIC DNA]</scope>
    <source>
        <strain evidence="19">Cs_M1</strain>
        <tissue evidence="19">Blood</tissue>
    </source>
</reference>
<keyword evidence="8" id="KW-0805">Transcription regulation</keyword>
<dbReference type="Pfam" id="PF14705">
    <property type="entry name" value="Costars"/>
    <property type="match status" value="1"/>
</dbReference>
<keyword evidence="5" id="KW-0597">Phosphoprotein</keyword>
<evidence type="ECO:0000256" key="4">
    <source>
        <dbReference type="ARBA" id="ARBA00022490"/>
    </source>
</evidence>
<evidence type="ECO:0000256" key="8">
    <source>
        <dbReference type="ARBA" id="ARBA00023015"/>
    </source>
</evidence>
<dbReference type="InterPro" id="IPR038095">
    <property type="entry name" value="Costars_sf"/>
</dbReference>
<dbReference type="GO" id="GO:0005856">
    <property type="term" value="C:cytoskeleton"/>
    <property type="evidence" value="ECO:0007669"/>
    <property type="project" value="UniProtKB-SubCell"/>
</dbReference>
<evidence type="ECO:0000313" key="19">
    <source>
        <dbReference type="EMBL" id="KAK6290908.1"/>
    </source>
</evidence>
<evidence type="ECO:0000256" key="16">
    <source>
        <dbReference type="ARBA" id="ARBA00076363"/>
    </source>
</evidence>
<organism evidence="19 20">
    <name type="scientific">Coregonus suidteri</name>
    <dbReference type="NCBI Taxonomy" id="861788"/>
    <lineage>
        <taxon>Eukaryota</taxon>
        <taxon>Metazoa</taxon>
        <taxon>Chordata</taxon>
        <taxon>Craniata</taxon>
        <taxon>Vertebrata</taxon>
        <taxon>Euteleostomi</taxon>
        <taxon>Actinopterygii</taxon>
        <taxon>Neopterygii</taxon>
        <taxon>Teleostei</taxon>
        <taxon>Protacanthopterygii</taxon>
        <taxon>Salmoniformes</taxon>
        <taxon>Salmonidae</taxon>
        <taxon>Coregoninae</taxon>
        <taxon>Coregonus</taxon>
    </lineage>
</organism>